<dbReference type="RefSeq" id="WP_013653409.1">
    <property type="nucleotide sequence ID" value="NC_015259.1"/>
</dbReference>
<dbReference type="KEGG" id="pgv:SL003B_2672"/>
<dbReference type="PATRIC" id="fig|991905.3.peg.2737"/>
<dbReference type="AlphaFoldDB" id="F2J4F3"/>
<name>F2J4F3_POLGS</name>
<dbReference type="OrthoDB" id="7376608at2"/>
<accession>F2J4F3</accession>
<dbReference type="EMBL" id="CP002568">
    <property type="protein sequence ID" value="ADZ71095.1"/>
    <property type="molecule type" value="Genomic_DNA"/>
</dbReference>
<gene>
    <name evidence="1" type="ordered locus">SL003B_2672</name>
</gene>
<dbReference type="HOGENOM" id="CLU_608108_0_0_5"/>
<dbReference type="SUPFAM" id="SSF53335">
    <property type="entry name" value="S-adenosyl-L-methionine-dependent methyltransferases"/>
    <property type="match status" value="1"/>
</dbReference>
<dbReference type="InterPro" id="IPR029063">
    <property type="entry name" value="SAM-dependent_MTases_sf"/>
</dbReference>
<evidence type="ECO:0000313" key="2">
    <source>
        <dbReference type="Proteomes" id="UP000008130"/>
    </source>
</evidence>
<protein>
    <submittedName>
        <fullName evidence="1">Uncharacterized protein</fullName>
    </submittedName>
</protein>
<sequence length="460" mass="51375">MERSRILEEIAGYCRAAGMAETTFGRLAVNDGKLVGRIRNGGRISARTLERIDAFIAAHPSTDPAARSVLLGTRAAAAPVAGAGEAADLDTNFRFFDNRQKYLLFVNTCGEKQVAADRVALELANIHPRPPAVRLFDAGVGDGTLLSRVMRAMHHRFATMPFYIVGKEISLEDVRLTLDKMPDRFFEHPATVLVLTNLYYSEAPWLTTRSARAAGSFVWKECVLRGDSSHDFQRQIADLEPFLADNWQARISRSGNPIYDRPVVLVLYREDHRFLLDPVIPKLGAARADYDLVVASQPYRARASAGFKAAKVVAPLARALGPGGRLIGIHSYGHDPGMEIVRRVWPEDDPFRTDRHDILRAVKADLGPDARHFNFNAYSDKRSIFRYDMHTLPSEVGSSIGTSTLFAAWNAAVYVAQVEDERLEEATRDGRYLDATRAVLRDHGGLWFFDESYAISRRRD</sequence>
<keyword evidence="2" id="KW-1185">Reference proteome</keyword>
<organism evidence="1 2">
    <name type="scientific">Polymorphum gilvum (strain LMG 25793 / CGMCC 1.9160 / SL003B-26A1)</name>
    <dbReference type="NCBI Taxonomy" id="991905"/>
    <lineage>
        <taxon>Bacteria</taxon>
        <taxon>Pseudomonadati</taxon>
        <taxon>Pseudomonadota</taxon>
        <taxon>Alphaproteobacteria</taxon>
        <taxon>Rhodobacterales</taxon>
        <taxon>Paracoccaceae</taxon>
        <taxon>Polymorphum</taxon>
    </lineage>
</organism>
<evidence type="ECO:0000313" key="1">
    <source>
        <dbReference type="EMBL" id="ADZ71095.1"/>
    </source>
</evidence>
<proteinExistence type="predicted"/>
<reference evidence="1 2" key="1">
    <citation type="journal article" date="2011" name="J. Bacteriol.">
        <title>Complete genome sequence of Polymorphum gilvum SL003B-26A1T, a crude oil-degrading bacterium from oil-polluted saline soil.</title>
        <authorList>
            <person name="Li S.G."/>
            <person name="Tang Y.Q."/>
            <person name="Nie Y."/>
            <person name="Cai M."/>
            <person name="Wu X.L."/>
        </authorList>
    </citation>
    <scope>NUCLEOTIDE SEQUENCE [LARGE SCALE GENOMIC DNA]</scope>
    <source>
        <strain evidence="2">LMG 25793 / CGMCC 1.9160 / SL003B-26A1</strain>
    </source>
</reference>
<dbReference type="Proteomes" id="UP000008130">
    <property type="component" value="Chromosome"/>
</dbReference>
<dbReference type="eggNOG" id="COG0742">
    <property type="taxonomic scope" value="Bacteria"/>
</dbReference>
<dbReference type="STRING" id="991905.SL003B_2672"/>